<evidence type="ECO:0000313" key="2">
    <source>
        <dbReference type="Proteomes" id="UP001152533"/>
    </source>
</evidence>
<comment type="caution">
    <text evidence="1">The sequence shown here is derived from an EMBL/GenBank/DDBJ whole genome shotgun (WGS) entry which is preliminary data.</text>
</comment>
<dbReference type="EMBL" id="CAMGZC010000608">
    <property type="protein sequence ID" value="CAI0648819.1"/>
    <property type="molecule type" value="Genomic_DNA"/>
</dbReference>
<proteinExistence type="predicted"/>
<reference evidence="1" key="1">
    <citation type="submission" date="2022-08" db="EMBL/GenBank/DDBJ databases">
        <authorList>
            <person name="Giroux E."/>
            <person name="Giroux E."/>
        </authorList>
    </citation>
    <scope>NUCLEOTIDE SEQUENCE</scope>
    <source>
        <strain evidence="1">H1091258</strain>
    </source>
</reference>
<sequence>MATACISQRCGLCGFKLQTNDRIVATIHMLTSAVTNDGQQSGELLNNLSMHDDFGAAFEQCLGACPHLGGRANGCHTSCANYVSITLRALLLKVLAYQYEPSPSELARRMRWLRLQVTSLLRHAKPHLPQEICSQIADYSLQDTALHQYAVMQTQTLPIDRKNASSRVRASAEIWAHFIDFEGVQYIASLSNTRDDYHAESVFRPIATQAVDCVYVAQNYLGVMRVLFCSSTQPPALDRHQGLWWEIIPLRREMALVTKTDGIKLRAVVPANEDTRSHHGPILWSVPPSEPIRLVQLAKGSPPPSQLSMIACNEPGVKGYSVFWKFSLAALHTHILREDLTFYENFEAGIWLYFPLEKGEKITEIWKRGGSRVDLALIFKTNHDRVAIFGPQLESKTLPAAALIDLPKQNGGSGFFFEHSPLGIRSLGFETPRPAPTPGFSLALQKPESPHPKSFSESYFYSTAILDGVHMIAPCQRHVRGKRRIIGLLLQFSGERQSCVGQIRLDCLGSLLPVGSRQSVWLGFSKEDHRPFVSALELSEPKPTEGIWWFEVELFGRLEWWFSLKQSQVCHMGKSSPPTRL</sequence>
<keyword evidence="2" id="KW-1185">Reference proteome</keyword>
<organism evidence="1 2">
    <name type="scientific">Colletotrichum noveboracense</name>
    <dbReference type="NCBI Taxonomy" id="2664923"/>
    <lineage>
        <taxon>Eukaryota</taxon>
        <taxon>Fungi</taxon>
        <taxon>Dikarya</taxon>
        <taxon>Ascomycota</taxon>
        <taxon>Pezizomycotina</taxon>
        <taxon>Sordariomycetes</taxon>
        <taxon>Hypocreomycetidae</taxon>
        <taxon>Glomerellales</taxon>
        <taxon>Glomerellaceae</taxon>
        <taxon>Colletotrichum</taxon>
        <taxon>Colletotrichum gloeosporioides species complex</taxon>
    </lineage>
</organism>
<name>A0A9W4RWA6_9PEZI</name>
<protein>
    <submittedName>
        <fullName evidence="1">Uncharacterized protein</fullName>
    </submittedName>
</protein>
<dbReference type="AlphaFoldDB" id="A0A9W4RWA6"/>
<dbReference type="Proteomes" id="UP001152533">
    <property type="component" value="Unassembled WGS sequence"/>
</dbReference>
<accession>A0A9W4RWA6</accession>
<evidence type="ECO:0000313" key="1">
    <source>
        <dbReference type="EMBL" id="CAI0648819.1"/>
    </source>
</evidence>
<gene>
    <name evidence="1" type="ORF">CGXH109_LOCUS79624</name>
</gene>